<organism evidence="1 2">
    <name type="scientific">Kineosporia corallincola</name>
    <dbReference type="NCBI Taxonomy" id="2835133"/>
    <lineage>
        <taxon>Bacteria</taxon>
        <taxon>Bacillati</taxon>
        <taxon>Actinomycetota</taxon>
        <taxon>Actinomycetes</taxon>
        <taxon>Kineosporiales</taxon>
        <taxon>Kineosporiaceae</taxon>
        <taxon>Kineosporia</taxon>
    </lineage>
</organism>
<evidence type="ECO:0000313" key="2">
    <source>
        <dbReference type="Proteomes" id="UP001197247"/>
    </source>
</evidence>
<evidence type="ECO:0000313" key="1">
    <source>
        <dbReference type="EMBL" id="MBT0769896.1"/>
    </source>
</evidence>
<accession>A0ABS5TFQ0</accession>
<gene>
    <name evidence="1" type="ORF">KIH74_13245</name>
</gene>
<proteinExistence type="predicted"/>
<reference evidence="1 2" key="1">
    <citation type="submission" date="2021-05" db="EMBL/GenBank/DDBJ databases">
        <title>Kineosporia and Streptomyces sp. nov. two new marine actinobacteria isolated from Coral.</title>
        <authorList>
            <person name="Buangrab K."/>
            <person name="Sutthacheep M."/>
            <person name="Yeemin T."/>
            <person name="Harunari E."/>
            <person name="Igarashi Y."/>
            <person name="Kanchanasin P."/>
            <person name="Tanasupawat S."/>
            <person name="Phongsopitanun W."/>
        </authorList>
    </citation>
    <scope>NUCLEOTIDE SEQUENCE [LARGE SCALE GENOMIC DNA]</scope>
    <source>
        <strain evidence="1 2">J2-2</strain>
    </source>
</reference>
<dbReference type="EMBL" id="JAHBAY010000005">
    <property type="protein sequence ID" value="MBT0769896.1"/>
    <property type="molecule type" value="Genomic_DNA"/>
</dbReference>
<dbReference type="Proteomes" id="UP001197247">
    <property type="component" value="Unassembled WGS sequence"/>
</dbReference>
<protein>
    <submittedName>
        <fullName evidence="1">Uncharacterized protein</fullName>
    </submittedName>
</protein>
<sequence>MAQTVESYLQEVADLGRFAGRDLGDAPGQFQDLCQVSVGADLVRLLRAME</sequence>
<comment type="caution">
    <text evidence="1">The sequence shown here is derived from an EMBL/GenBank/DDBJ whole genome shotgun (WGS) entry which is preliminary data.</text>
</comment>
<name>A0ABS5TFQ0_9ACTN</name>
<keyword evidence="2" id="KW-1185">Reference proteome</keyword>